<dbReference type="SUPFAM" id="SSF88697">
    <property type="entry name" value="PUA domain-like"/>
    <property type="match status" value="1"/>
</dbReference>
<dbReference type="GO" id="GO:0005524">
    <property type="term" value="F:ATP binding"/>
    <property type="evidence" value="ECO:0007669"/>
    <property type="project" value="UniProtKB-KW"/>
</dbReference>
<keyword evidence="4 8" id="KW-0547">Nucleotide-binding</keyword>
<proteinExistence type="inferred from homology"/>
<dbReference type="InterPro" id="IPR015947">
    <property type="entry name" value="PUA-like_sf"/>
</dbReference>
<dbReference type="GO" id="GO:0004781">
    <property type="term" value="F:sulfate adenylyltransferase (ATP) activity"/>
    <property type="evidence" value="ECO:0007669"/>
    <property type="project" value="UniProtKB-UniRule"/>
</dbReference>
<evidence type="ECO:0000313" key="11">
    <source>
        <dbReference type="EMBL" id="ANX12081.1"/>
    </source>
</evidence>
<sequence length="388" mass="45011">MANPLRKFCGKPIIIGNRWKNLKEQKGENFTKKIELDEVAFSDLYMIHIGAYDPLKGFMVESDYKSCLDNMRLSNGEVWSLPIVLPASREEVQNLLIGDKVQLSFNQFIYGEIEVADIYKTDQVEEVKKVFLTDDLNHPGVRMVFDRKSYYVGGKIFMKQNVRTPFHEYPHTPKEIRKFFEKKGWKTIVGFQTRNPIHRAHEYLQKCALETVDGLFIHPLVGKTKADDIPPEVRMKSYEILIDQYYPKDRVLLGVFPASMRYAGPREALFHAIVRRNYGCTHFVVGRDHAGVGNFYGTYDAQRIFQKFTLEELGITPLYFEHSFYCKECQQVASLKTCPHNSDSHIIFSGTKVRELLRKGIIPPKEFTRKEVAEVLIAGMKKYKSNER</sequence>
<dbReference type="NCBIfam" id="NF003166">
    <property type="entry name" value="PRK04149.1"/>
    <property type="match status" value="1"/>
</dbReference>
<dbReference type="InterPro" id="IPR024951">
    <property type="entry name" value="Sulfurylase_cat_dom"/>
</dbReference>
<evidence type="ECO:0000256" key="4">
    <source>
        <dbReference type="ARBA" id="ARBA00022741"/>
    </source>
</evidence>
<keyword evidence="12" id="KW-1185">Reference proteome</keyword>
<dbReference type="NCBIfam" id="TIGR00339">
    <property type="entry name" value="sopT"/>
    <property type="match status" value="1"/>
</dbReference>
<evidence type="ECO:0000256" key="5">
    <source>
        <dbReference type="ARBA" id="ARBA00022840"/>
    </source>
</evidence>
<dbReference type="InterPro" id="IPR014729">
    <property type="entry name" value="Rossmann-like_a/b/a_fold"/>
</dbReference>
<feature type="domain" description="Sulphate adenylyltransferase catalytic" evidence="9">
    <location>
        <begin position="168"/>
        <end position="377"/>
    </location>
</feature>
<reference evidence="11 12" key="1">
    <citation type="submission" date="2016-08" db="EMBL/GenBank/DDBJ databases">
        <title>Complete genome sequence of Fictibacillus arsenicus G25-54, a strain with toxicity to nematodes and a potential arsenic-resistance activity.</title>
        <authorList>
            <person name="Zheng Z."/>
        </authorList>
    </citation>
    <scope>NUCLEOTIDE SEQUENCE [LARGE SCALE GENOMIC DNA]</scope>
    <source>
        <strain evidence="11 12">G25-54</strain>
    </source>
</reference>
<dbReference type="PANTHER" id="PTHR43509">
    <property type="match status" value="1"/>
</dbReference>
<dbReference type="Gene3D" id="3.10.400.10">
    <property type="entry name" value="Sulfate adenylyltransferase"/>
    <property type="match status" value="1"/>
</dbReference>
<dbReference type="Pfam" id="PF01747">
    <property type="entry name" value="ATP-sulfurylase"/>
    <property type="match status" value="1"/>
</dbReference>
<evidence type="ECO:0000256" key="7">
    <source>
        <dbReference type="ARBA" id="ARBA00049370"/>
    </source>
</evidence>
<name>A0A1B1Z3V2_9BACL</name>
<gene>
    <name evidence="8" type="primary">sat</name>
    <name evidence="11" type="ORF">ABE41_008680</name>
</gene>
<dbReference type="Pfam" id="PF14306">
    <property type="entry name" value="PUA_2"/>
    <property type="match status" value="1"/>
</dbReference>
<evidence type="ECO:0000256" key="6">
    <source>
        <dbReference type="ARBA" id="ARBA00037980"/>
    </source>
</evidence>
<organism evidence="11 12">
    <name type="scientific">Fictibacillus arsenicus</name>
    <dbReference type="NCBI Taxonomy" id="255247"/>
    <lineage>
        <taxon>Bacteria</taxon>
        <taxon>Bacillati</taxon>
        <taxon>Bacillota</taxon>
        <taxon>Bacilli</taxon>
        <taxon>Bacillales</taxon>
        <taxon>Fictibacillaceae</taxon>
        <taxon>Fictibacillus</taxon>
    </lineage>
</organism>
<dbReference type="CDD" id="cd00517">
    <property type="entry name" value="ATPS"/>
    <property type="match status" value="1"/>
</dbReference>
<dbReference type="Proteomes" id="UP000077412">
    <property type="component" value="Chromosome"/>
</dbReference>
<evidence type="ECO:0000256" key="1">
    <source>
        <dbReference type="ARBA" id="ARBA00005048"/>
    </source>
</evidence>
<evidence type="ECO:0000256" key="3">
    <source>
        <dbReference type="ARBA" id="ARBA00022695"/>
    </source>
</evidence>
<comment type="pathway">
    <text evidence="1 8">Sulfur metabolism; hydrogen sulfide biosynthesis; sulfite from sulfate: step 1/3.</text>
</comment>
<accession>A0A1B1Z3V2</accession>
<protein>
    <recommendedName>
        <fullName evidence="8">Sulfate adenylyltransferase</fullName>
        <ecNumber evidence="8">2.7.7.4</ecNumber>
    </recommendedName>
    <alternativeName>
        <fullName evidence="8">ATP-sulfurylase</fullName>
    </alternativeName>
    <alternativeName>
        <fullName evidence="8">Sulfate adenylate transferase</fullName>
        <shortName evidence="8">SAT</shortName>
    </alternativeName>
</protein>
<dbReference type="HAMAP" id="MF_00066">
    <property type="entry name" value="Sulf_adenylyltr"/>
    <property type="match status" value="1"/>
</dbReference>
<dbReference type="InterPro" id="IPR002650">
    <property type="entry name" value="Sulphate_adenylyltransferase"/>
</dbReference>
<dbReference type="STRING" id="255247.ABE41_008680"/>
<dbReference type="GO" id="GO:0070814">
    <property type="term" value="P:hydrogen sulfide biosynthetic process"/>
    <property type="evidence" value="ECO:0007669"/>
    <property type="project" value="UniProtKB-UniRule"/>
</dbReference>
<dbReference type="SUPFAM" id="SSF52374">
    <property type="entry name" value="Nucleotidylyl transferase"/>
    <property type="match status" value="1"/>
</dbReference>
<dbReference type="Gene3D" id="3.40.50.620">
    <property type="entry name" value="HUPs"/>
    <property type="match status" value="1"/>
</dbReference>
<dbReference type="InterPro" id="IPR020792">
    <property type="entry name" value="SO4_adenylyltransferase_pro"/>
</dbReference>
<dbReference type="EC" id="2.7.7.4" evidence="8"/>
<dbReference type="AlphaFoldDB" id="A0A1B1Z3V2"/>
<keyword evidence="3 8" id="KW-0548">Nucleotidyltransferase</keyword>
<comment type="similarity">
    <text evidence="6 8">Belongs to the sulfate adenylyltransferase family.</text>
</comment>
<dbReference type="KEGG" id="far:ABE41_008680"/>
<dbReference type="InterPro" id="IPR025980">
    <property type="entry name" value="ATP-Sase_PUA-like_dom"/>
</dbReference>
<evidence type="ECO:0000313" key="12">
    <source>
        <dbReference type="Proteomes" id="UP000077412"/>
    </source>
</evidence>
<evidence type="ECO:0000259" key="9">
    <source>
        <dbReference type="Pfam" id="PF01747"/>
    </source>
</evidence>
<evidence type="ECO:0000256" key="8">
    <source>
        <dbReference type="HAMAP-Rule" id="MF_00066"/>
    </source>
</evidence>
<keyword evidence="5 8" id="KW-0067">ATP-binding</keyword>
<dbReference type="PANTHER" id="PTHR43509:SF1">
    <property type="entry name" value="SULFATE ADENYLYLTRANSFERASE"/>
    <property type="match status" value="1"/>
</dbReference>
<dbReference type="UniPathway" id="UPA00140">
    <property type="reaction ID" value="UER00204"/>
</dbReference>
<comment type="catalytic activity">
    <reaction evidence="7 8">
        <text>sulfate + ATP + H(+) = adenosine 5'-phosphosulfate + diphosphate</text>
        <dbReference type="Rhea" id="RHEA:18133"/>
        <dbReference type="ChEBI" id="CHEBI:15378"/>
        <dbReference type="ChEBI" id="CHEBI:16189"/>
        <dbReference type="ChEBI" id="CHEBI:30616"/>
        <dbReference type="ChEBI" id="CHEBI:33019"/>
        <dbReference type="ChEBI" id="CHEBI:58243"/>
        <dbReference type="EC" id="2.7.7.4"/>
    </reaction>
</comment>
<keyword evidence="2 8" id="KW-0808">Transferase</keyword>
<evidence type="ECO:0000259" key="10">
    <source>
        <dbReference type="Pfam" id="PF14306"/>
    </source>
</evidence>
<dbReference type="GO" id="GO:0000103">
    <property type="term" value="P:sulfate assimilation"/>
    <property type="evidence" value="ECO:0007669"/>
    <property type="project" value="UniProtKB-UniRule"/>
</dbReference>
<feature type="domain" description="ATP-sulfurylase PUA-like" evidence="10">
    <location>
        <begin position="27"/>
        <end position="158"/>
    </location>
</feature>
<evidence type="ECO:0000256" key="2">
    <source>
        <dbReference type="ARBA" id="ARBA00022679"/>
    </source>
</evidence>
<dbReference type="EMBL" id="CP016761">
    <property type="protein sequence ID" value="ANX12081.1"/>
    <property type="molecule type" value="Genomic_DNA"/>
</dbReference>